<dbReference type="OrthoDB" id="5291730at2"/>
<feature type="transmembrane region" description="Helical" evidence="4">
    <location>
        <begin position="337"/>
        <end position="356"/>
    </location>
</feature>
<dbReference type="PROSITE" id="PS50850">
    <property type="entry name" value="MFS"/>
    <property type="match status" value="1"/>
</dbReference>
<sequence length="394" mass="42126">MGQGLSRFQVSFMFVACALVVSNLYYNQPLLGMLAREFAVSEKSVSMVPAFTLIGYALGILFLVPLGDMVERRRLMQASMMVAGLFAISLAVSPNILTLGILSFIMGFFNVSATVLISFSANLAKPEERGRIVGIVLSGILIGSLMARTLAGFVAENFGWKMVFIFAGSVNLILAIITQWALPAAESHFHGTYKALLSSTWDLVKTHATVREAALMGAILFGSFSAFWTTLTFLLEGEPFRYTPQTIGLFGALGMIGAFAAPLAGRYADKKGPAATIRLGLYCAMAAFAILAVSSTAVVGVILGVLILDLGIQVAHISNQTRMFEVSAEARSRLSSIYIFSYFVGGALGSYIGSLLWSLGRWPAVSLGGLGFCLGATLLFQRGQKRRAASTKLA</sequence>
<feature type="transmembrane region" description="Helical" evidence="4">
    <location>
        <begin position="7"/>
        <end position="26"/>
    </location>
</feature>
<feature type="transmembrane region" description="Helical" evidence="4">
    <location>
        <begin position="132"/>
        <end position="151"/>
    </location>
</feature>
<feature type="domain" description="Major facilitator superfamily (MFS) profile" evidence="5">
    <location>
        <begin position="1"/>
        <end position="387"/>
    </location>
</feature>
<dbReference type="InterPro" id="IPR020846">
    <property type="entry name" value="MFS_dom"/>
</dbReference>
<evidence type="ECO:0000256" key="4">
    <source>
        <dbReference type="SAM" id="Phobius"/>
    </source>
</evidence>
<reference evidence="6 7" key="1">
    <citation type="submission" date="2016-03" db="EMBL/GenBank/DDBJ databases">
        <authorList>
            <person name="Ploux O."/>
        </authorList>
    </citation>
    <scope>NUCLEOTIDE SEQUENCE [LARGE SCALE GENOMIC DNA]</scope>
    <source>
        <strain evidence="6 7">BER2</strain>
    </source>
</reference>
<name>A0A150WI76_BDEBC</name>
<evidence type="ECO:0000313" key="6">
    <source>
        <dbReference type="EMBL" id="KYG63392.1"/>
    </source>
</evidence>
<evidence type="ECO:0000256" key="3">
    <source>
        <dbReference type="ARBA" id="ARBA00023136"/>
    </source>
</evidence>
<dbReference type="InterPro" id="IPR036259">
    <property type="entry name" value="MFS_trans_sf"/>
</dbReference>
<dbReference type="Gene3D" id="1.20.1250.20">
    <property type="entry name" value="MFS general substrate transporter like domains"/>
    <property type="match status" value="1"/>
</dbReference>
<feature type="transmembrane region" description="Helical" evidence="4">
    <location>
        <begin position="362"/>
        <end position="380"/>
    </location>
</feature>
<feature type="transmembrane region" description="Helical" evidence="4">
    <location>
        <begin position="275"/>
        <end position="293"/>
    </location>
</feature>
<evidence type="ECO:0000256" key="1">
    <source>
        <dbReference type="ARBA" id="ARBA00022692"/>
    </source>
</evidence>
<dbReference type="CDD" id="cd17324">
    <property type="entry name" value="MFS_NepI_like"/>
    <property type="match status" value="1"/>
</dbReference>
<keyword evidence="3 4" id="KW-0472">Membrane</keyword>
<dbReference type="PANTHER" id="PTHR42910:SF1">
    <property type="entry name" value="MAJOR FACILITATOR SUPERFAMILY (MFS) PROFILE DOMAIN-CONTAINING PROTEIN"/>
    <property type="match status" value="1"/>
</dbReference>
<protein>
    <submittedName>
        <fullName evidence="6">MFS transporter</fullName>
    </submittedName>
</protein>
<gene>
    <name evidence="6" type="ORF">AZI85_05000</name>
</gene>
<feature type="transmembrane region" description="Helical" evidence="4">
    <location>
        <begin position="46"/>
        <end position="63"/>
    </location>
</feature>
<feature type="transmembrane region" description="Helical" evidence="4">
    <location>
        <begin position="163"/>
        <end position="182"/>
    </location>
</feature>
<dbReference type="InterPro" id="IPR011701">
    <property type="entry name" value="MFS"/>
</dbReference>
<feature type="transmembrane region" description="Helical" evidence="4">
    <location>
        <begin position="99"/>
        <end position="120"/>
    </location>
</feature>
<dbReference type="EMBL" id="LUKF01000014">
    <property type="protein sequence ID" value="KYG63392.1"/>
    <property type="molecule type" value="Genomic_DNA"/>
</dbReference>
<dbReference type="AlphaFoldDB" id="A0A150WI76"/>
<keyword evidence="1 4" id="KW-0812">Transmembrane</keyword>
<feature type="transmembrane region" description="Helical" evidence="4">
    <location>
        <begin position="75"/>
        <end position="93"/>
    </location>
</feature>
<evidence type="ECO:0000256" key="2">
    <source>
        <dbReference type="ARBA" id="ARBA00022989"/>
    </source>
</evidence>
<dbReference type="GO" id="GO:0022857">
    <property type="term" value="F:transmembrane transporter activity"/>
    <property type="evidence" value="ECO:0007669"/>
    <property type="project" value="InterPro"/>
</dbReference>
<dbReference type="Pfam" id="PF07690">
    <property type="entry name" value="MFS_1"/>
    <property type="match status" value="1"/>
</dbReference>
<feature type="transmembrane region" description="Helical" evidence="4">
    <location>
        <begin position="247"/>
        <end position="268"/>
    </location>
</feature>
<comment type="caution">
    <text evidence="6">The sequence shown here is derived from an EMBL/GenBank/DDBJ whole genome shotgun (WGS) entry which is preliminary data.</text>
</comment>
<dbReference type="PANTHER" id="PTHR42910">
    <property type="entry name" value="TRANSPORTER SCO4007-RELATED"/>
    <property type="match status" value="1"/>
</dbReference>
<feature type="transmembrane region" description="Helical" evidence="4">
    <location>
        <begin position="213"/>
        <end position="235"/>
    </location>
</feature>
<accession>A0A150WI76</accession>
<keyword evidence="2 4" id="KW-1133">Transmembrane helix</keyword>
<organism evidence="6 7">
    <name type="scientific">Bdellovibrio bacteriovorus</name>
    <dbReference type="NCBI Taxonomy" id="959"/>
    <lineage>
        <taxon>Bacteria</taxon>
        <taxon>Pseudomonadati</taxon>
        <taxon>Bdellovibrionota</taxon>
        <taxon>Bdellovibrionia</taxon>
        <taxon>Bdellovibrionales</taxon>
        <taxon>Pseudobdellovibrionaceae</taxon>
        <taxon>Bdellovibrio</taxon>
    </lineage>
</organism>
<evidence type="ECO:0000259" key="5">
    <source>
        <dbReference type="PROSITE" id="PS50850"/>
    </source>
</evidence>
<feature type="transmembrane region" description="Helical" evidence="4">
    <location>
        <begin position="299"/>
        <end position="317"/>
    </location>
</feature>
<proteinExistence type="predicted"/>
<evidence type="ECO:0000313" key="7">
    <source>
        <dbReference type="Proteomes" id="UP000075391"/>
    </source>
</evidence>
<dbReference type="Proteomes" id="UP000075391">
    <property type="component" value="Unassembled WGS sequence"/>
</dbReference>
<dbReference type="SUPFAM" id="SSF103473">
    <property type="entry name" value="MFS general substrate transporter"/>
    <property type="match status" value="1"/>
</dbReference>